<dbReference type="InterPro" id="IPR029058">
    <property type="entry name" value="AB_hydrolase_fold"/>
</dbReference>
<evidence type="ECO:0000256" key="8">
    <source>
        <dbReference type="RuleBase" id="RU004262"/>
    </source>
</evidence>
<name>A0A6V7JJ22_9HYME</name>
<evidence type="ECO:0000256" key="2">
    <source>
        <dbReference type="ARBA" id="ARBA00004613"/>
    </source>
</evidence>
<dbReference type="PANTHER" id="PTHR11610:SF178">
    <property type="entry name" value="LIPASE MEMBER H-A-LIKE PROTEIN"/>
    <property type="match status" value="1"/>
</dbReference>
<dbReference type="Gene3D" id="3.40.50.1820">
    <property type="entry name" value="alpha/beta hydrolase"/>
    <property type="match status" value="1"/>
</dbReference>
<comment type="catalytic activity">
    <reaction evidence="1">
        <text>a 1,2-diacyl-sn-glycero-3-phosphocholine + H2O = a 2-acyl-sn-glycero-3-phosphocholine + a fatty acid + H(+)</text>
        <dbReference type="Rhea" id="RHEA:18689"/>
        <dbReference type="ChEBI" id="CHEBI:15377"/>
        <dbReference type="ChEBI" id="CHEBI:15378"/>
        <dbReference type="ChEBI" id="CHEBI:28868"/>
        <dbReference type="ChEBI" id="CHEBI:57643"/>
        <dbReference type="ChEBI" id="CHEBI:57875"/>
        <dbReference type="EC" id="3.1.1.32"/>
    </reaction>
</comment>
<dbReference type="AlphaFoldDB" id="A0A6V7JJ22"/>
<proteinExistence type="inferred from homology"/>
<evidence type="ECO:0000256" key="3">
    <source>
        <dbReference type="ARBA" id="ARBA00010701"/>
    </source>
</evidence>
<evidence type="ECO:0000256" key="5">
    <source>
        <dbReference type="ARBA" id="ARBA00022525"/>
    </source>
</evidence>
<accession>A0A6V7JJ22</accession>
<dbReference type="GO" id="GO:0005615">
    <property type="term" value="C:extracellular space"/>
    <property type="evidence" value="ECO:0007669"/>
    <property type="project" value="TreeGrafter"/>
</dbReference>
<sequence>MEERSFRLECNFQVGKYVAKLIEFLQIQSNVSLSRVHILGHSLGAHAAGFAGASLSGNIGRITAMDPARPGFESPIYKDQKDRLDPSDAAFVDVIHTCAGTLGFSRALGHADFYPNGGTFSQPGCATINSRNGNNIKFHSPI</sequence>
<dbReference type="SUPFAM" id="SSF53474">
    <property type="entry name" value="alpha/beta-Hydrolases"/>
    <property type="match status" value="1"/>
</dbReference>
<dbReference type="PANTHER" id="PTHR11610">
    <property type="entry name" value="LIPASE"/>
    <property type="match status" value="1"/>
</dbReference>
<comment type="similarity">
    <text evidence="3 8">Belongs to the AB hydrolase superfamily. Lipase family.</text>
</comment>
<organism evidence="10">
    <name type="scientific">Bracon brevicornis</name>
    <dbReference type="NCBI Taxonomy" id="1563983"/>
    <lineage>
        <taxon>Eukaryota</taxon>
        <taxon>Metazoa</taxon>
        <taxon>Ecdysozoa</taxon>
        <taxon>Arthropoda</taxon>
        <taxon>Hexapoda</taxon>
        <taxon>Insecta</taxon>
        <taxon>Pterygota</taxon>
        <taxon>Neoptera</taxon>
        <taxon>Endopterygota</taxon>
        <taxon>Hymenoptera</taxon>
        <taxon>Apocrita</taxon>
        <taxon>Ichneumonoidea</taxon>
        <taxon>Braconidae</taxon>
        <taxon>Braconinae</taxon>
        <taxon>Bracon</taxon>
    </lineage>
</organism>
<dbReference type="InterPro" id="IPR013818">
    <property type="entry name" value="Lipase"/>
</dbReference>
<evidence type="ECO:0000256" key="7">
    <source>
        <dbReference type="ARBA" id="ARBA00023157"/>
    </source>
</evidence>
<protein>
    <recommendedName>
        <fullName evidence="4">phospholipase A1</fullName>
        <ecNumber evidence="4">3.1.1.32</ecNumber>
    </recommendedName>
</protein>
<dbReference type="GO" id="GO:0016042">
    <property type="term" value="P:lipid catabolic process"/>
    <property type="evidence" value="ECO:0007669"/>
    <property type="project" value="TreeGrafter"/>
</dbReference>
<dbReference type="PRINTS" id="PR00821">
    <property type="entry name" value="TAGLIPASE"/>
</dbReference>
<dbReference type="EMBL" id="CADCXW020000015">
    <property type="protein sequence ID" value="CAD1550065.1"/>
    <property type="molecule type" value="Genomic_DNA"/>
</dbReference>
<evidence type="ECO:0000259" key="9">
    <source>
        <dbReference type="Pfam" id="PF00151"/>
    </source>
</evidence>
<dbReference type="Pfam" id="PF00151">
    <property type="entry name" value="Lipase"/>
    <property type="match status" value="1"/>
</dbReference>
<evidence type="ECO:0000256" key="1">
    <source>
        <dbReference type="ARBA" id="ARBA00000111"/>
    </source>
</evidence>
<keyword evidence="6" id="KW-0378">Hydrolase</keyword>
<comment type="subcellular location">
    <subcellularLocation>
        <location evidence="2">Secreted</location>
    </subcellularLocation>
</comment>
<evidence type="ECO:0000256" key="4">
    <source>
        <dbReference type="ARBA" id="ARBA00013179"/>
    </source>
</evidence>
<evidence type="ECO:0000313" key="10">
    <source>
        <dbReference type="EMBL" id="CAD1550065.1"/>
    </source>
</evidence>
<keyword evidence="5" id="KW-0964">Secreted</keyword>
<dbReference type="EC" id="3.1.1.32" evidence="4"/>
<gene>
    <name evidence="10" type="ORF">BBRV_LOCUS49609</name>
</gene>
<keyword evidence="7" id="KW-1015">Disulfide bond</keyword>
<dbReference type="GO" id="GO:0008970">
    <property type="term" value="F:phospholipase A1 activity"/>
    <property type="evidence" value="ECO:0007669"/>
    <property type="project" value="UniProtKB-EC"/>
</dbReference>
<dbReference type="InterPro" id="IPR000734">
    <property type="entry name" value="TAG_lipase"/>
</dbReference>
<reference evidence="10" key="1">
    <citation type="submission" date="2020-07" db="EMBL/GenBank/DDBJ databases">
        <authorList>
            <person name="Ferguson B K."/>
        </authorList>
    </citation>
    <scope>NUCLEOTIDE SEQUENCE</scope>
    <source>
        <strain evidence="10">L06</strain>
    </source>
</reference>
<evidence type="ECO:0000256" key="6">
    <source>
        <dbReference type="ARBA" id="ARBA00022801"/>
    </source>
</evidence>
<feature type="domain" description="Lipase" evidence="9">
    <location>
        <begin position="13"/>
        <end position="128"/>
    </location>
</feature>